<dbReference type="InterPro" id="IPR010985">
    <property type="entry name" value="Ribbon_hlx_hlx"/>
</dbReference>
<dbReference type="KEGG" id="fms:M1R53_02550"/>
<dbReference type="SUPFAM" id="SSF47598">
    <property type="entry name" value="Ribbon-helix-helix"/>
    <property type="match status" value="1"/>
</dbReference>
<organism evidence="1 2">
    <name type="scientific">Fenollaria massiliensis</name>
    <dbReference type="NCBI Taxonomy" id="938288"/>
    <lineage>
        <taxon>Bacteria</taxon>
        <taxon>Bacillati</taxon>
        <taxon>Bacillota</taxon>
        <taxon>Clostridia</taxon>
        <taxon>Eubacteriales</taxon>
        <taxon>Fenollaria</taxon>
    </lineage>
</organism>
<evidence type="ECO:0008006" key="3">
    <source>
        <dbReference type="Google" id="ProtNLM"/>
    </source>
</evidence>
<evidence type="ECO:0000313" key="1">
    <source>
        <dbReference type="EMBL" id="UQK59543.1"/>
    </source>
</evidence>
<name>A0A9E7IVB6_9FIRM</name>
<dbReference type="Proteomes" id="UP000831151">
    <property type="component" value="Chromosome"/>
</dbReference>
<keyword evidence="2" id="KW-1185">Reference proteome</keyword>
<proteinExistence type="predicted"/>
<gene>
    <name evidence="1" type="ORF">M1R53_02550</name>
</gene>
<protein>
    <recommendedName>
        <fullName evidence="3">CopG-like ribbon-helix-helix domain-containing protein</fullName>
    </recommendedName>
</protein>
<dbReference type="InterPro" id="IPR013321">
    <property type="entry name" value="Arc_rbn_hlx_hlx"/>
</dbReference>
<evidence type="ECO:0000313" key="2">
    <source>
        <dbReference type="Proteomes" id="UP000831151"/>
    </source>
</evidence>
<accession>A0A9E7IVB6</accession>
<dbReference type="RefSeq" id="WP_249242959.1">
    <property type="nucleotide sequence ID" value="NZ_CP096649.1"/>
</dbReference>
<sequence>MAYVKKNNMVRSERIMFRCPKEFKEKLEMLSREDNRSLSEFVLVSLMKYFKEKEAVNND</sequence>
<dbReference type="AlphaFoldDB" id="A0A9E7IVB6"/>
<dbReference type="GO" id="GO:0006355">
    <property type="term" value="P:regulation of DNA-templated transcription"/>
    <property type="evidence" value="ECO:0007669"/>
    <property type="project" value="InterPro"/>
</dbReference>
<dbReference type="EMBL" id="CP096649">
    <property type="protein sequence ID" value="UQK59543.1"/>
    <property type="molecule type" value="Genomic_DNA"/>
</dbReference>
<reference evidence="1" key="1">
    <citation type="submission" date="2022-04" db="EMBL/GenBank/DDBJ databases">
        <title>Complete genome sequences of Ezakiella coagulans and Fenollaria massiliensis.</title>
        <authorList>
            <person name="France M.T."/>
            <person name="Clifford J."/>
            <person name="Narina S."/>
            <person name="Rutt L."/>
            <person name="Ravel J."/>
        </authorList>
    </citation>
    <scope>NUCLEOTIDE SEQUENCE</scope>
    <source>
        <strain evidence="1">C0061C2</strain>
    </source>
</reference>
<dbReference type="Gene3D" id="1.10.1220.10">
    <property type="entry name" value="Met repressor-like"/>
    <property type="match status" value="1"/>
</dbReference>